<evidence type="ECO:0000313" key="3">
    <source>
        <dbReference type="Proteomes" id="UP000288405"/>
    </source>
</evidence>
<dbReference type="SUPFAM" id="SSF56281">
    <property type="entry name" value="Metallo-hydrolase/oxidoreductase"/>
    <property type="match status" value="1"/>
</dbReference>
<dbReference type="PANTHER" id="PTHR15032:SF4">
    <property type="entry name" value="N-ACYL-PHOSPHATIDYLETHANOLAMINE-HYDROLYZING PHOSPHOLIPASE D"/>
    <property type="match status" value="1"/>
</dbReference>
<evidence type="ECO:0000259" key="1">
    <source>
        <dbReference type="Pfam" id="PF12706"/>
    </source>
</evidence>
<proteinExistence type="predicted"/>
<dbReference type="AlphaFoldDB" id="A0A432WIG5"/>
<dbReference type="PROSITE" id="PS51257">
    <property type="entry name" value="PROKAR_LIPOPROTEIN"/>
    <property type="match status" value="1"/>
</dbReference>
<reference evidence="2 3" key="1">
    <citation type="journal article" date="2011" name="Front. Microbiol.">
        <title>Genomic signatures of strain selection and enhancement in Bacillus atrophaeus var. globigii, a historical biowarfare simulant.</title>
        <authorList>
            <person name="Gibbons H.S."/>
            <person name="Broomall S.M."/>
            <person name="McNew L.A."/>
            <person name="Daligault H."/>
            <person name="Chapman C."/>
            <person name="Bruce D."/>
            <person name="Karavis M."/>
            <person name="Krepps M."/>
            <person name="McGregor P.A."/>
            <person name="Hong C."/>
            <person name="Park K.H."/>
            <person name="Akmal A."/>
            <person name="Feldman A."/>
            <person name="Lin J.S."/>
            <person name="Chang W.E."/>
            <person name="Higgs B.W."/>
            <person name="Demirev P."/>
            <person name="Lindquist J."/>
            <person name="Liem A."/>
            <person name="Fochler E."/>
            <person name="Read T.D."/>
            <person name="Tapia R."/>
            <person name="Johnson S."/>
            <person name="Bishop-Lilly K.A."/>
            <person name="Detter C."/>
            <person name="Han C."/>
            <person name="Sozhamannan S."/>
            <person name="Rosenzweig C.N."/>
            <person name="Skowronski E.W."/>
        </authorList>
    </citation>
    <scope>NUCLEOTIDE SEQUENCE [LARGE SCALE GENOMIC DNA]</scope>
    <source>
        <strain evidence="2 3">GYP-17</strain>
    </source>
</reference>
<dbReference type="EMBL" id="PIPM01000005">
    <property type="protein sequence ID" value="RUO33511.1"/>
    <property type="molecule type" value="Genomic_DNA"/>
</dbReference>
<dbReference type="InterPro" id="IPR001279">
    <property type="entry name" value="Metallo-B-lactamas"/>
</dbReference>
<dbReference type="PANTHER" id="PTHR15032">
    <property type="entry name" value="N-ACYL-PHOSPHATIDYLETHANOLAMINE-HYDROLYZING PHOSPHOLIPASE D"/>
    <property type="match status" value="1"/>
</dbReference>
<organism evidence="2 3">
    <name type="scientific">Aliidiomarina sanyensis</name>
    <dbReference type="NCBI Taxonomy" id="1249555"/>
    <lineage>
        <taxon>Bacteria</taxon>
        <taxon>Pseudomonadati</taxon>
        <taxon>Pseudomonadota</taxon>
        <taxon>Gammaproteobacteria</taxon>
        <taxon>Alteromonadales</taxon>
        <taxon>Idiomarinaceae</taxon>
        <taxon>Aliidiomarina</taxon>
    </lineage>
</organism>
<gene>
    <name evidence="2" type="ORF">CWE11_06635</name>
</gene>
<feature type="domain" description="Metallo-beta-lactamase" evidence="1">
    <location>
        <begin position="116"/>
        <end position="317"/>
    </location>
</feature>
<dbReference type="Pfam" id="PF12706">
    <property type="entry name" value="Lactamase_B_2"/>
    <property type="match status" value="1"/>
</dbReference>
<protein>
    <recommendedName>
        <fullName evidence="1">Metallo-beta-lactamase domain-containing protein</fullName>
    </recommendedName>
</protein>
<keyword evidence="3" id="KW-1185">Reference proteome</keyword>
<dbReference type="GO" id="GO:0005737">
    <property type="term" value="C:cytoplasm"/>
    <property type="evidence" value="ECO:0007669"/>
    <property type="project" value="TreeGrafter"/>
</dbReference>
<accession>A0A432WIG5</accession>
<sequence>MRHWMKISLGLLVLALVSFGLMSGCSTPAVRTDTQRPAHHTDDGFQNPHLPPFDKNVFSYWRMRLFDGYEWADQSAEVDQLPIVTLDPEPLRGPQSKLQISWLGHASFLVQYHDVNVLTDPIFSRRASPVNFAGPVRHVPAALQVDELPRIDYVVISHNHYEHLDIRSIQALGNEPMYLVPLGLKSWFERAGISSDRVRELDWWEFEAFEHNAQSVTITATPSQHWSARTLFDRNHSLWAAWHIDLDGHSVWFAGDTGYNTHQFRAVPARLNRVSVALLPIGAYEPRSFMKEQHVNPEEAVLMHQDLRACQSIAMHWGTFPLSAEGLLQPVHALREAKELHQVSSDEFQVFAIGERRQYADDFCQS</sequence>
<dbReference type="InterPro" id="IPR036866">
    <property type="entry name" value="RibonucZ/Hydroxyglut_hydro"/>
</dbReference>
<dbReference type="Gene3D" id="3.60.15.10">
    <property type="entry name" value="Ribonuclease Z/Hydroxyacylglutathione hydrolase-like"/>
    <property type="match status" value="1"/>
</dbReference>
<evidence type="ECO:0000313" key="2">
    <source>
        <dbReference type="EMBL" id="RUO33511.1"/>
    </source>
</evidence>
<comment type="caution">
    <text evidence="2">The sequence shown here is derived from an EMBL/GenBank/DDBJ whole genome shotgun (WGS) entry which is preliminary data.</text>
</comment>
<name>A0A432WIG5_9GAMM</name>
<dbReference type="Proteomes" id="UP000288405">
    <property type="component" value="Unassembled WGS sequence"/>
</dbReference>